<evidence type="ECO:0000256" key="9">
    <source>
        <dbReference type="ARBA" id="ARBA00023136"/>
    </source>
</evidence>
<dbReference type="Pfam" id="PF01514">
    <property type="entry name" value="YscJ_FliF"/>
    <property type="match status" value="1"/>
</dbReference>
<dbReference type="GO" id="GO:0003774">
    <property type="term" value="F:cytoskeletal motor activity"/>
    <property type="evidence" value="ECO:0007669"/>
    <property type="project" value="InterPro"/>
</dbReference>
<dbReference type="InterPro" id="IPR043427">
    <property type="entry name" value="YscJ/FliF"/>
</dbReference>
<feature type="transmembrane region" description="Helical" evidence="14">
    <location>
        <begin position="49"/>
        <end position="69"/>
    </location>
</feature>
<evidence type="ECO:0000256" key="8">
    <source>
        <dbReference type="ARBA" id="ARBA00022989"/>
    </source>
</evidence>
<dbReference type="GO" id="GO:0071973">
    <property type="term" value="P:bacterial-type flagellum-dependent cell motility"/>
    <property type="evidence" value="ECO:0007669"/>
    <property type="project" value="InterPro"/>
</dbReference>
<dbReference type="PIRSF" id="PIRSF004862">
    <property type="entry name" value="FliF"/>
    <property type="match status" value="1"/>
</dbReference>
<comment type="similarity">
    <text evidence="4 12">Belongs to the FliF family.</text>
</comment>
<keyword evidence="9 14" id="KW-0472">Membrane</keyword>
<evidence type="ECO:0000256" key="3">
    <source>
        <dbReference type="ARBA" id="ARBA00004651"/>
    </source>
</evidence>
<feature type="compositionally biased region" description="Polar residues" evidence="13">
    <location>
        <begin position="334"/>
        <end position="355"/>
    </location>
</feature>
<feature type="domain" description="Flagellar M-ring N-terminal" evidence="15">
    <location>
        <begin position="70"/>
        <end position="242"/>
    </location>
</feature>
<keyword evidence="8 14" id="KW-1133">Transmembrane helix</keyword>
<evidence type="ECO:0000256" key="4">
    <source>
        <dbReference type="ARBA" id="ARBA00007971"/>
    </source>
</evidence>
<dbReference type="Gene3D" id="3.30.300.30">
    <property type="match status" value="1"/>
</dbReference>
<name>A0A1H7HJK8_9GAMM</name>
<evidence type="ECO:0000256" key="13">
    <source>
        <dbReference type="SAM" id="MobiDB-lite"/>
    </source>
</evidence>
<evidence type="ECO:0000256" key="12">
    <source>
        <dbReference type="PIRNR" id="PIRNR004862"/>
    </source>
</evidence>
<dbReference type="PRINTS" id="PR01009">
    <property type="entry name" value="FLGMRINGFLIF"/>
</dbReference>
<dbReference type="InterPro" id="IPR006182">
    <property type="entry name" value="FliF_N_dom"/>
</dbReference>
<comment type="function">
    <text evidence="1 12">The M ring may be actively involved in energy transduction.</text>
</comment>
<evidence type="ECO:0000259" key="16">
    <source>
        <dbReference type="Pfam" id="PF08345"/>
    </source>
</evidence>
<dbReference type="Proteomes" id="UP000199297">
    <property type="component" value="Unassembled WGS sequence"/>
</dbReference>
<evidence type="ECO:0000256" key="11">
    <source>
        <dbReference type="ARBA" id="ARBA00025936"/>
    </source>
</evidence>
<dbReference type="GO" id="GO:0005886">
    <property type="term" value="C:plasma membrane"/>
    <property type="evidence" value="ECO:0007669"/>
    <property type="project" value="UniProtKB-SubCell"/>
</dbReference>
<dbReference type="InterPro" id="IPR045851">
    <property type="entry name" value="AMP-bd_C_sf"/>
</dbReference>
<dbReference type="RefSeq" id="WP_085282388.1">
    <property type="nucleotide sequence ID" value="NZ_FOBI01000001.1"/>
</dbReference>
<sequence>MADSTDNTSIALAEGNNDLVASDGDDGVVGEQKSGFAGALGNVDFLRQITIVMALAICLAIAIFVILWANQPEYRFLTKLPTEQLITTMDFLDANKVKYRQENNTISVQSDEYQKVKLLLAREGLNEGPSEGSEILMQDMGFGVSQRLESERLKHSREQQLARTIEELQSITRARVLLAIPRDNIFAKRVKNPSATVVVTLRRGRLLSEEEVDSVVDIVGSAVQGLTPSRVTVTDQNGRLLNSGSQDSVSSRSRKEFEIEQKREKEYMDKIDSILIPVVGLGNYTAQVDVAMDFTNTEETQRRYNPDLPALRSEMKVEDNTIGGLLGGIPGALSNQPPLDSNIPENASASNSQQAMPGRKLTESTRNYELDEAISYTKQQTGVIRRISVSVALDYLPQANAEGEVIPTPRSVQELANIRRLLQGSIGFDLQRGDSLDVVTLPFSRPDVIAAEQLPIWQEPWFLKLTKLILGALVIIVLILAVVRPMLKRLIYPDQTPSDYGEKSLDSHIDLGDETMDMLTSDFDAGAVGFAPDGSLQLPDLHRDEDVLKAVRALVANEPELSSQVVKSWLNEDE</sequence>
<dbReference type="AlphaFoldDB" id="A0A1H7HJK8"/>
<comment type="subcellular location">
    <subcellularLocation>
        <location evidence="2 12">Bacterial flagellum basal body</location>
    </subcellularLocation>
    <subcellularLocation>
        <location evidence="3">Cell membrane</location>
        <topology evidence="3">Multi-pass membrane protein</topology>
    </subcellularLocation>
</comment>
<reference evidence="18" key="1">
    <citation type="submission" date="2016-10" db="EMBL/GenBank/DDBJ databases">
        <authorList>
            <person name="Varghese N."/>
            <person name="Submissions S."/>
        </authorList>
    </citation>
    <scope>NUCLEOTIDE SEQUENCE [LARGE SCALE GENOMIC DNA]</scope>
    <source>
        <strain evidence="18">CGMCC 1.9127</strain>
    </source>
</reference>
<evidence type="ECO:0000256" key="1">
    <source>
        <dbReference type="ARBA" id="ARBA00003820"/>
    </source>
</evidence>
<evidence type="ECO:0000256" key="2">
    <source>
        <dbReference type="ARBA" id="ARBA00004117"/>
    </source>
</evidence>
<keyword evidence="6" id="KW-1003">Cell membrane</keyword>
<keyword evidence="7 14" id="KW-0812">Transmembrane</keyword>
<keyword evidence="17" id="KW-0966">Cell projection</keyword>
<dbReference type="PANTHER" id="PTHR30046">
    <property type="entry name" value="FLAGELLAR M-RING PROTEIN"/>
    <property type="match status" value="1"/>
</dbReference>
<evidence type="ECO:0000313" key="17">
    <source>
        <dbReference type="EMBL" id="SEK49120.1"/>
    </source>
</evidence>
<evidence type="ECO:0000256" key="7">
    <source>
        <dbReference type="ARBA" id="ARBA00022692"/>
    </source>
</evidence>
<feature type="domain" description="Flagellar M-ring C-terminal" evidence="16">
    <location>
        <begin position="275"/>
        <end position="443"/>
    </location>
</feature>
<evidence type="ECO:0000259" key="15">
    <source>
        <dbReference type="Pfam" id="PF01514"/>
    </source>
</evidence>
<dbReference type="GO" id="GO:0009431">
    <property type="term" value="C:bacterial-type flagellum basal body, MS ring"/>
    <property type="evidence" value="ECO:0007669"/>
    <property type="project" value="InterPro"/>
</dbReference>
<evidence type="ECO:0000256" key="10">
    <source>
        <dbReference type="ARBA" id="ARBA00023143"/>
    </source>
</evidence>
<organism evidence="17 18">
    <name type="scientific">Colwellia chukchiensis</name>
    <dbReference type="NCBI Taxonomy" id="641665"/>
    <lineage>
        <taxon>Bacteria</taxon>
        <taxon>Pseudomonadati</taxon>
        <taxon>Pseudomonadota</taxon>
        <taxon>Gammaproteobacteria</taxon>
        <taxon>Alteromonadales</taxon>
        <taxon>Colwelliaceae</taxon>
        <taxon>Colwellia</taxon>
    </lineage>
</organism>
<evidence type="ECO:0000256" key="6">
    <source>
        <dbReference type="ARBA" id="ARBA00022475"/>
    </source>
</evidence>
<dbReference type="EMBL" id="FOBI01000001">
    <property type="protein sequence ID" value="SEK49120.1"/>
    <property type="molecule type" value="Genomic_DNA"/>
</dbReference>
<feature type="region of interest" description="Disordered" evidence="13">
    <location>
        <begin position="334"/>
        <end position="359"/>
    </location>
</feature>
<accession>A0A1H7HJK8</accession>
<dbReference type="InterPro" id="IPR013556">
    <property type="entry name" value="Flag_M-ring_C"/>
</dbReference>
<comment type="subunit">
    <text evidence="11">The basal body constitutes a major portion of the flagellar organelle and consists of four rings (L,P,S, and M) mounted on a central rod. The M ring is integral to the inner membrane of the cell and may be connected to the flagellar rod via the S ring. The S (supramembrane ring) lies just distal to the M ring. The L and P rings lie in the outer membrane and the periplasmic space, respectively.</text>
</comment>
<dbReference type="STRING" id="641665.GCA_002104455_00220"/>
<dbReference type="NCBIfam" id="TIGR00206">
    <property type="entry name" value="fliF"/>
    <property type="match status" value="1"/>
</dbReference>
<keyword evidence="17" id="KW-0282">Flagellum</keyword>
<evidence type="ECO:0000256" key="5">
    <source>
        <dbReference type="ARBA" id="ARBA00017949"/>
    </source>
</evidence>
<dbReference type="OrthoDB" id="8554211at2"/>
<protein>
    <recommendedName>
        <fullName evidence="5 12">Flagellar M-ring protein</fullName>
    </recommendedName>
</protein>
<proteinExistence type="inferred from homology"/>
<dbReference type="Pfam" id="PF08345">
    <property type="entry name" value="YscJ_FliF_C"/>
    <property type="match status" value="1"/>
</dbReference>
<evidence type="ECO:0000313" key="18">
    <source>
        <dbReference type="Proteomes" id="UP000199297"/>
    </source>
</evidence>
<gene>
    <name evidence="17" type="ORF">SAMN05216262_101485</name>
</gene>
<keyword evidence="17" id="KW-0969">Cilium</keyword>
<dbReference type="PANTHER" id="PTHR30046:SF0">
    <property type="entry name" value="FLAGELLAR M-RING PROTEIN"/>
    <property type="match status" value="1"/>
</dbReference>
<keyword evidence="18" id="KW-1185">Reference proteome</keyword>
<feature type="transmembrane region" description="Helical" evidence="14">
    <location>
        <begin position="468"/>
        <end position="487"/>
    </location>
</feature>
<keyword evidence="10 12" id="KW-0975">Bacterial flagellum</keyword>
<dbReference type="InterPro" id="IPR000067">
    <property type="entry name" value="FlgMring_FliF"/>
</dbReference>
<evidence type="ECO:0000256" key="14">
    <source>
        <dbReference type="SAM" id="Phobius"/>
    </source>
</evidence>